<dbReference type="Pfam" id="PF05794">
    <property type="entry name" value="Tcp11"/>
    <property type="match status" value="1"/>
</dbReference>
<feature type="region of interest" description="Disordered" evidence="2">
    <location>
        <begin position="108"/>
        <end position="181"/>
    </location>
</feature>
<reference evidence="3" key="2">
    <citation type="journal article" date="2022" name="Elife">
        <title>Obligate sexual reproduction of a homothallic fungus closely related to the Cryptococcus pathogenic species complex.</title>
        <authorList>
            <person name="Passer A.R."/>
            <person name="Clancey S.A."/>
            <person name="Shea T."/>
            <person name="David-Palma M."/>
            <person name="Averette A.F."/>
            <person name="Boekhout T."/>
            <person name="Porcel B.M."/>
            <person name="Nowrousian M."/>
            <person name="Cuomo C.A."/>
            <person name="Sun S."/>
            <person name="Heitman J."/>
            <person name="Coelho M.A."/>
        </authorList>
    </citation>
    <scope>NUCLEOTIDE SEQUENCE</scope>
    <source>
        <strain evidence="3">CBS 7841</strain>
    </source>
</reference>
<gene>
    <name evidence="3" type="ORF">L203_104003</name>
</gene>
<feature type="compositionally biased region" description="Low complexity" evidence="2">
    <location>
        <begin position="154"/>
        <end position="180"/>
    </location>
</feature>
<dbReference type="RefSeq" id="XP_066069490.1">
    <property type="nucleotide sequence ID" value="XM_066213393.1"/>
</dbReference>
<dbReference type="KEGG" id="cdep:91088213"/>
<organism evidence="3 4">
    <name type="scientific">Cryptococcus depauperatus CBS 7841</name>
    <dbReference type="NCBI Taxonomy" id="1295531"/>
    <lineage>
        <taxon>Eukaryota</taxon>
        <taxon>Fungi</taxon>
        <taxon>Dikarya</taxon>
        <taxon>Basidiomycota</taxon>
        <taxon>Agaricomycotina</taxon>
        <taxon>Tremellomycetes</taxon>
        <taxon>Tremellales</taxon>
        <taxon>Cryptococcaceae</taxon>
        <taxon>Cryptococcus</taxon>
    </lineage>
</organism>
<dbReference type="GeneID" id="91088213"/>
<feature type="region of interest" description="Disordered" evidence="2">
    <location>
        <begin position="1"/>
        <end position="77"/>
    </location>
</feature>
<protein>
    <submittedName>
        <fullName evidence="3">Uncharacterized protein</fullName>
    </submittedName>
</protein>
<reference evidence="3" key="1">
    <citation type="submission" date="2016-06" db="EMBL/GenBank/DDBJ databases">
        <authorList>
            <person name="Cuomo C."/>
            <person name="Litvintseva A."/>
            <person name="Heitman J."/>
            <person name="Chen Y."/>
            <person name="Sun S."/>
            <person name="Springer D."/>
            <person name="Dromer F."/>
            <person name="Young S."/>
            <person name="Zeng Q."/>
            <person name="Chapman S."/>
            <person name="Gujja S."/>
            <person name="Saif S."/>
            <person name="Birren B."/>
        </authorList>
    </citation>
    <scope>NUCLEOTIDE SEQUENCE</scope>
    <source>
        <strain evidence="3">CBS 7841</strain>
    </source>
</reference>
<dbReference type="InterPro" id="IPR008862">
    <property type="entry name" value="Tcp11"/>
</dbReference>
<evidence type="ECO:0000256" key="1">
    <source>
        <dbReference type="ARBA" id="ARBA00010954"/>
    </source>
</evidence>
<proteinExistence type="inferred from homology"/>
<keyword evidence="4" id="KW-1185">Reference proteome</keyword>
<comment type="similarity">
    <text evidence="1">Belongs to the TCP11 family.</text>
</comment>
<accession>A0AAJ8JUN6</accession>
<feature type="compositionally biased region" description="Polar residues" evidence="2">
    <location>
        <begin position="111"/>
        <end position="128"/>
    </location>
</feature>
<evidence type="ECO:0000313" key="3">
    <source>
        <dbReference type="EMBL" id="WVN88790.1"/>
    </source>
</evidence>
<evidence type="ECO:0000256" key="2">
    <source>
        <dbReference type="SAM" id="MobiDB-lite"/>
    </source>
</evidence>
<dbReference type="Proteomes" id="UP000094043">
    <property type="component" value="Chromosome 4"/>
</dbReference>
<evidence type="ECO:0000313" key="4">
    <source>
        <dbReference type="Proteomes" id="UP000094043"/>
    </source>
</evidence>
<name>A0AAJ8JUN6_9TREE</name>
<dbReference type="EMBL" id="CP143787">
    <property type="protein sequence ID" value="WVN88790.1"/>
    <property type="molecule type" value="Genomic_DNA"/>
</dbReference>
<dbReference type="AlphaFoldDB" id="A0AAJ8JUN6"/>
<reference evidence="3" key="3">
    <citation type="submission" date="2024-01" db="EMBL/GenBank/DDBJ databases">
        <authorList>
            <person name="Coelho M.A."/>
            <person name="David-Palma M."/>
            <person name="Shea T."/>
            <person name="Sun S."/>
            <person name="Cuomo C.A."/>
            <person name="Heitman J."/>
        </authorList>
    </citation>
    <scope>NUCLEOTIDE SEQUENCE</scope>
    <source>
        <strain evidence="3">CBS 7841</strain>
    </source>
</reference>
<sequence length="558" mass="62191">MMDQDHAPRSPLQRPHSSRHGGTSQEGSDGQRPPNGLYSSPTVGVNPLPGWAAEEDDESQIWRAQSGSWKSQEEPKKVKPAGVCIDIRTPMVSPDSCKRFEGYNEGEGRTLLTSTPLDRIPQPSTASMTRHVGKRSRSHSVPPMGPYKRHKLAHTTSLSLSSHADSGLPPSTSQSSMSGSREGGIKLIHCVVAGRTPSINVHSLKALDASEILKNRQLRHDLLFDALAFRPVTVSHRHGVKGGRYAGVIATTSVPTVDPSASDVVTDLYWESINGEVSHGCRCTRWALPEGKEQLDAETLSGLKRVYKCLCGRWKPELSEKEWWKNTSTWPSRLPDLIQTLREILLALMGSTTPCPNHFAHSFSQEALDAHESTCPTVTHVLVPQLTAALDPEFLTMQVRRGTFDTGLFQQLGEAMKDIANHQVHSLRPYLWQYAGLQEYSSFEEGLRIKGRDLSTSSTRLWIYNASLRVLKTSEPHERNHMIGKCICRDTTELATRSLVEGFLGLVFTYKIPDGSNWPPITNRHKSQTDPTLYEEDLCAPMFTPEVFRMDGKRIRDF</sequence>